<gene>
    <name evidence="2" type="ORF">CENA302_00470</name>
</gene>
<dbReference type="EMBL" id="MTPU01000003">
    <property type="protein sequence ID" value="OPH11311.1"/>
    <property type="molecule type" value="Genomic_DNA"/>
</dbReference>
<organism evidence="2 3">
    <name type="scientific">Cylindrospermopsis raciborskii CENA302</name>
    <dbReference type="NCBI Taxonomy" id="1170768"/>
    <lineage>
        <taxon>Bacteria</taxon>
        <taxon>Bacillati</taxon>
        <taxon>Cyanobacteriota</taxon>
        <taxon>Cyanophyceae</taxon>
        <taxon>Nostocales</taxon>
        <taxon>Aphanizomenonaceae</taxon>
        <taxon>Cylindrospermopsis</taxon>
    </lineage>
</organism>
<evidence type="ECO:0000256" key="1">
    <source>
        <dbReference type="SAM" id="MobiDB-lite"/>
    </source>
</evidence>
<dbReference type="RefSeq" id="WP_143336248.1">
    <property type="nucleotide sequence ID" value="NZ_MTPU01000003.1"/>
</dbReference>
<reference evidence="2 3" key="1">
    <citation type="submission" date="2017-01" db="EMBL/GenBank/DDBJ databases">
        <authorList>
            <person name="Abreu V.A."/>
            <person name="Popin R.V."/>
            <person name="Rigonato J."/>
            <person name="Andreote A.P."/>
            <person name="Schaker P.C."/>
            <person name="Hoff-Risseti C."/>
            <person name="Alvarenga D.O."/>
            <person name="Varani A.M."/>
            <person name="Fiore M.F."/>
        </authorList>
    </citation>
    <scope>NUCLEOTIDE SEQUENCE [LARGE SCALE GENOMIC DNA]</scope>
    <source>
        <strain evidence="2 3">CENA302</strain>
    </source>
</reference>
<accession>A0A9Q5QZK4</accession>
<evidence type="ECO:0000313" key="3">
    <source>
        <dbReference type="Proteomes" id="UP000190056"/>
    </source>
</evidence>
<sequence length="83" mass="8494">MARHCSCNTSNTEGSLPDKPICVAMESASDNNSGGSLSAKRISALARLYSPLICLTLERASGNNSGGSLSARAVSASARLYSS</sequence>
<feature type="region of interest" description="Disordered" evidence="1">
    <location>
        <begin position="63"/>
        <end position="83"/>
    </location>
</feature>
<protein>
    <submittedName>
        <fullName evidence="2">Uncharacterized protein</fullName>
    </submittedName>
</protein>
<comment type="caution">
    <text evidence="2">The sequence shown here is derived from an EMBL/GenBank/DDBJ whole genome shotgun (WGS) entry which is preliminary data.</text>
</comment>
<evidence type="ECO:0000313" key="2">
    <source>
        <dbReference type="EMBL" id="OPH11311.1"/>
    </source>
</evidence>
<dbReference type="AlphaFoldDB" id="A0A9Q5QZK4"/>
<dbReference type="Proteomes" id="UP000190056">
    <property type="component" value="Unassembled WGS sequence"/>
</dbReference>
<name>A0A9Q5QZK4_9CYAN</name>
<proteinExistence type="predicted"/>